<evidence type="ECO:0000313" key="3">
    <source>
        <dbReference type="Proteomes" id="UP001575181"/>
    </source>
</evidence>
<gene>
    <name evidence="2" type="ORF">ACERLL_13785</name>
</gene>
<dbReference type="InterPro" id="IPR029062">
    <property type="entry name" value="Class_I_gatase-like"/>
</dbReference>
<organism evidence="2 3">
    <name type="scientific">Thiohalorhabdus methylotrophus</name>
    <dbReference type="NCBI Taxonomy" id="3242694"/>
    <lineage>
        <taxon>Bacteria</taxon>
        <taxon>Pseudomonadati</taxon>
        <taxon>Pseudomonadota</taxon>
        <taxon>Gammaproteobacteria</taxon>
        <taxon>Thiohalorhabdales</taxon>
        <taxon>Thiohalorhabdaceae</taxon>
        <taxon>Thiohalorhabdus</taxon>
    </lineage>
</organism>
<name>A0ABV4TZ99_9GAMM</name>
<dbReference type="PANTHER" id="PTHR42695:SF5">
    <property type="entry name" value="GLUTAMINE AMIDOTRANSFERASE YLR126C-RELATED"/>
    <property type="match status" value="1"/>
</dbReference>
<dbReference type="InterPro" id="IPR044992">
    <property type="entry name" value="ChyE-like"/>
</dbReference>
<dbReference type="Gene3D" id="3.40.50.880">
    <property type="match status" value="1"/>
</dbReference>
<protein>
    <submittedName>
        <fullName evidence="2">Type 1 glutamine amidotransferase</fullName>
    </submittedName>
</protein>
<dbReference type="RefSeq" id="WP_373656680.1">
    <property type="nucleotide sequence ID" value="NZ_JBGUAW010000009.1"/>
</dbReference>
<reference evidence="2 3" key="1">
    <citation type="submission" date="2024-08" db="EMBL/GenBank/DDBJ databases">
        <title>Whole-genome sequencing of halo(alkali)philic microorganisms from hypersaline lakes.</title>
        <authorList>
            <person name="Sorokin D.Y."/>
            <person name="Merkel A.Y."/>
            <person name="Messina E."/>
            <person name="Yakimov M."/>
        </authorList>
    </citation>
    <scope>NUCLEOTIDE SEQUENCE [LARGE SCALE GENOMIC DNA]</scope>
    <source>
        <strain evidence="2 3">Cl-TMA</strain>
    </source>
</reference>
<comment type="caution">
    <text evidence="2">The sequence shown here is derived from an EMBL/GenBank/DDBJ whole genome shotgun (WGS) entry which is preliminary data.</text>
</comment>
<dbReference type="PROSITE" id="PS51273">
    <property type="entry name" value="GATASE_TYPE_1"/>
    <property type="match status" value="1"/>
</dbReference>
<keyword evidence="2" id="KW-0315">Glutamine amidotransferase</keyword>
<dbReference type="InterPro" id="IPR017926">
    <property type="entry name" value="GATASE"/>
</dbReference>
<sequence>MLPVWIFRHVAHEGPGYFADFLRARGLPFEVVAVDAGEPVPSRPDGASGLVFMGGPMSVNDPLPWVPAEVDLIRQAHARGMPVLGHCLGGQLIARAMGSTVGPGEAPEIGWFPVDRVPGEAADSWLRDLPGRFEVFHWHGERFGLPAGASPLLTNGHTPSQGFVSGNCLALQCHVEMKPDLVRDWAEINAAQLAEPRPSTVQGREELTDGLEERCRSLHKVADQLYGRWVEGLS</sequence>
<accession>A0ABV4TZ99</accession>
<dbReference type="Proteomes" id="UP001575181">
    <property type="component" value="Unassembled WGS sequence"/>
</dbReference>
<feature type="domain" description="Glutamine amidotransferase" evidence="1">
    <location>
        <begin position="22"/>
        <end position="179"/>
    </location>
</feature>
<evidence type="ECO:0000259" key="1">
    <source>
        <dbReference type="Pfam" id="PF00117"/>
    </source>
</evidence>
<dbReference type="SUPFAM" id="SSF52317">
    <property type="entry name" value="Class I glutamine amidotransferase-like"/>
    <property type="match status" value="1"/>
</dbReference>
<evidence type="ECO:0000313" key="2">
    <source>
        <dbReference type="EMBL" id="MFA9461891.1"/>
    </source>
</evidence>
<dbReference type="CDD" id="cd01741">
    <property type="entry name" value="GATase1_1"/>
    <property type="match status" value="1"/>
</dbReference>
<proteinExistence type="predicted"/>
<keyword evidence="3" id="KW-1185">Reference proteome</keyword>
<dbReference type="EMBL" id="JBGUAW010000009">
    <property type="protein sequence ID" value="MFA9461891.1"/>
    <property type="molecule type" value="Genomic_DNA"/>
</dbReference>
<dbReference type="PANTHER" id="PTHR42695">
    <property type="entry name" value="GLUTAMINE AMIDOTRANSFERASE YLR126C-RELATED"/>
    <property type="match status" value="1"/>
</dbReference>
<dbReference type="Pfam" id="PF00117">
    <property type="entry name" value="GATase"/>
    <property type="match status" value="1"/>
</dbReference>